<evidence type="ECO:0000313" key="1">
    <source>
        <dbReference type="EMBL" id="OAI28816.1"/>
    </source>
</evidence>
<dbReference type="EMBL" id="LUUL01000053">
    <property type="protein sequence ID" value="OAI28816.1"/>
    <property type="molecule type" value="Genomic_DNA"/>
</dbReference>
<accession>A0AA91DG63</accession>
<gene>
    <name evidence="1" type="ORF">A1356_05805</name>
</gene>
<proteinExistence type="predicted"/>
<organism evidence="1 2">
    <name type="scientific">Methylomonas koyamae</name>
    <dbReference type="NCBI Taxonomy" id="702114"/>
    <lineage>
        <taxon>Bacteria</taxon>
        <taxon>Pseudomonadati</taxon>
        <taxon>Pseudomonadota</taxon>
        <taxon>Gammaproteobacteria</taxon>
        <taxon>Methylococcales</taxon>
        <taxon>Methylococcaceae</taxon>
        <taxon>Methylomonas</taxon>
    </lineage>
</organism>
<protein>
    <submittedName>
        <fullName evidence="1">Uncharacterized protein</fullName>
    </submittedName>
</protein>
<reference evidence="1 2" key="1">
    <citation type="submission" date="2016-03" db="EMBL/GenBank/DDBJ databases">
        <authorList>
            <person name="Heylen K."/>
            <person name="De Vos P."/>
            <person name="Vekeman B."/>
        </authorList>
    </citation>
    <scope>NUCLEOTIDE SEQUENCE [LARGE SCALE GENOMIC DNA]</scope>
    <source>
        <strain evidence="1 2">R-49807</strain>
    </source>
</reference>
<keyword evidence="2" id="KW-1185">Reference proteome</keyword>
<sequence>MDVSLVPTRCVGMPIYRAAVCVWPQRGQVLRYHAARGNEKKVILPYLLLVRVVFLPFCRAEHRRTWSESPARGAAGMPRVFRRGWEAPSENPDQVLRRAGNKRHGVSFLLDTFLWTSKEKYLGCRAETRLKINPSRQRHLIKKAMFALVVGVAPAYPKGHKWIAGAQKPRMAKFQHILVPWIPAIHAGMTASISFNC</sequence>
<dbReference type="AlphaFoldDB" id="A0AA91DG63"/>
<evidence type="ECO:0000313" key="2">
    <source>
        <dbReference type="Proteomes" id="UP000077734"/>
    </source>
</evidence>
<name>A0AA91DG63_9GAMM</name>
<comment type="caution">
    <text evidence="1">The sequence shown here is derived from an EMBL/GenBank/DDBJ whole genome shotgun (WGS) entry which is preliminary data.</text>
</comment>
<dbReference type="Proteomes" id="UP000077734">
    <property type="component" value="Unassembled WGS sequence"/>
</dbReference>